<dbReference type="Proteomes" id="UP000034344">
    <property type="component" value="Unassembled WGS sequence"/>
</dbReference>
<feature type="transmembrane region" description="Helical" evidence="8">
    <location>
        <begin position="106"/>
        <end position="123"/>
    </location>
</feature>
<keyword evidence="5 8" id="KW-0812">Transmembrane</keyword>
<dbReference type="GO" id="GO:0005886">
    <property type="term" value="C:plasma membrane"/>
    <property type="evidence" value="ECO:0007669"/>
    <property type="project" value="UniProtKB-SubCell"/>
</dbReference>
<gene>
    <name evidence="10" type="ORF">US11_C0001G0009</name>
</gene>
<keyword evidence="2" id="KW-1003">Cell membrane</keyword>
<feature type="transmembrane region" description="Helical" evidence="8">
    <location>
        <begin position="328"/>
        <end position="347"/>
    </location>
</feature>
<feature type="transmembrane region" description="Helical" evidence="8">
    <location>
        <begin position="168"/>
        <end position="187"/>
    </location>
</feature>
<evidence type="ECO:0000259" key="9">
    <source>
        <dbReference type="Pfam" id="PF13231"/>
    </source>
</evidence>
<evidence type="ECO:0000256" key="1">
    <source>
        <dbReference type="ARBA" id="ARBA00004651"/>
    </source>
</evidence>
<feature type="transmembrane region" description="Helical" evidence="8">
    <location>
        <begin position="255"/>
        <end position="271"/>
    </location>
</feature>
<keyword evidence="4 10" id="KW-0808">Transferase</keyword>
<name>A0A0G0ELS3_9BACT</name>
<comment type="caution">
    <text evidence="10">The sequence shown here is derived from an EMBL/GenBank/DDBJ whole genome shotgun (WGS) entry which is preliminary data.</text>
</comment>
<evidence type="ECO:0000313" key="10">
    <source>
        <dbReference type="EMBL" id="KKQ02050.1"/>
    </source>
</evidence>
<evidence type="ECO:0000256" key="6">
    <source>
        <dbReference type="ARBA" id="ARBA00022989"/>
    </source>
</evidence>
<evidence type="ECO:0000256" key="7">
    <source>
        <dbReference type="ARBA" id="ARBA00023136"/>
    </source>
</evidence>
<dbReference type="InterPro" id="IPR050297">
    <property type="entry name" value="LipidA_mod_glycosyltrf_83"/>
</dbReference>
<evidence type="ECO:0000256" key="2">
    <source>
        <dbReference type="ARBA" id="ARBA00022475"/>
    </source>
</evidence>
<feature type="transmembrane region" description="Helical" evidence="8">
    <location>
        <begin position="278"/>
        <end position="295"/>
    </location>
</feature>
<dbReference type="GO" id="GO:0009103">
    <property type="term" value="P:lipopolysaccharide biosynthetic process"/>
    <property type="evidence" value="ECO:0007669"/>
    <property type="project" value="UniProtKB-ARBA"/>
</dbReference>
<accession>A0A0G0ELS3</accession>
<keyword evidence="3" id="KW-0328">Glycosyltransferase</keyword>
<dbReference type="InterPro" id="IPR038731">
    <property type="entry name" value="RgtA/B/C-like"/>
</dbReference>
<dbReference type="PANTHER" id="PTHR33908">
    <property type="entry name" value="MANNOSYLTRANSFERASE YKCB-RELATED"/>
    <property type="match status" value="1"/>
</dbReference>
<evidence type="ECO:0000313" key="11">
    <source>
        <dbReference type="Proteomes" id="UP000034344"/>
    </source>
</evidence>
<keyword evidence="7 8" id="KW-0472">Membrane</keyword>
<evidence type="ECO:0000256" key="5">
    <source>
        <dbReference type="ARBA" id="ARBA00022692"/>
    </source>
</evidence>
<evidence type="ECO:0000256" key="8">
    <source>
        <dbReference type="SAM" id="Phobius"/>
    </source>
</evidence>
<reference evidence="10 11" key="1">
    <citation type="journal article" date="2015" name="Nature">
        <title>rRNA introns, odd ribosomes, and small enigmatic genomes across a large radiation of phyla.</title>
        <authorList>
            <person name="Brown C.T."/>
            <person name="Hug L.A."/>
            <person name="Thomas B.C."/>
            <person name="Sharon I."/>
            <person name="Castelle C.J."/>
            <person name="Singh A."/>
            <person name="Wilkins M.J."/>
            <person name="Williams K.H."/>
            <person name="Banfield J.F."/>
        </authorList>
    </citation>
    <scope>NUCLEOTIDE SEQUENCE [LARGE SCALE GENOMIC DNA]</scope>
</reference>
<dbReference type="PANTHER" id="PTHR33908:SF11">
    <property type="entry name" value="MEMBRANE PROTEIN"/>
    <property type="match status" value="1"/>
</dbReference>
<dbReference type="GO" id="GO:0016763">
    <property type="term" value="F:pentosyltransferase activity"/>
    <property type="evidence" value="ECO:0007669"/>
    <property type="project" value="TreeGrafter"/>
</dbReference>
<feature type="transmembrane region" description="Helical" evidence="8">
    <location>
        <begin position="199"/>
        <end position="222"/>
    </location>
</feature>
<evidence type="ECO:0000256" key="4">
    <source>
        <dbReference type="ARBA" id="ARBA00022679"/>
    </source>
</evidence>
<evidence type="ECO:0000256" key="3">
    <source>
        <dbReference type="ARBA" id="ARBA00022676"/>
    </source>
</evidence>
<sequence>MKKYIFAFLATGLLAIIFLSQFKLINQPVRDNDEGIYLTTFRLVDKGMPAYKETFLSQPPGFLLSTYPGFILFGKSLPAARLMVSLWAFIGLLSILWIGYELNNKWLGLMVIGILYLIPYYYHQTLIFQSDLLVSTFSLLGLAALIRFKNNLKMKWLALSAFFINLSFWTKFDIALIPAIIFILYFLRNKKIITNKQIGNYLAVILIIVIVFFVLFIAPFGMDKVVENTIMLRVQAAATYKPSLEILFTLIKNDNVLLIIILGSCILGFFIKKLNAGYMMILSWSLSIFILFLFYRPLFPHHISMLTVPVSLLFSYSLLSLLRKYPSYYKKIFIFILVLAAAFNLVYRTQTALKPALDKNQKKAVEIIINNTIAGDLIISDDEILYSLSDRFPPPELADVSFVRIKSKNLSSEKFMQIVNTYKPKLIIAWNGRLKSIKDFKNIVSGYPVQMEFGDSKSIYSLYRLK</sequence>
<dbReference type="STRING" id="1618480.US11_C0001G0009"/>
<comment type="subcellular location">
    <subcellularLocation>
        <location evidence="1">Cell membrane</location>
        <topology evidence="1">Multi-pass membrane protein</topology>
    </subcellularLocation>
</comment>
<dbReference type="EMBL" id="LBRS01000001">
    <property type="protein sequence ID" value="KKQ02050.1"/>
    <property type="molecule type" value="Genomic_DNA"/>
</dbReference>
<organism evidence="10 11">
    <name type="scientific">Candidatus Roizmanbacteria bacterium GW2011_GWA2_36_23</name>
    <dbReference type="NCBI Taxonomy" id="1618480"/>
    <lineage>
        <taxon>Bacteria</taxon>
        <taxon>Candidatus Roizmaniibacteriota</taxon>
    </lineage>
</organism>
<proteinExistence type="predicted"/>
<feature type="domain" description="Glycosyltransferase RgtA/B/C/D-like" evidence="9">
    <location>
        <begin position="58"/>
        <end position="213"/>
    </location>
</feature>
<protein>
    <submittedName>
        <fullName evidence="10">Glycosyl transferase family 39</fullName>
    </submittedName>
</protein>
<keyword evidence="6 8" id="KW-1133">Transmembrane helix</keyword>
<dbReference type="Pfam" id="PF13231">
    <property type="entry name" value="PMT_2"/>
    <property type="match status" value="1"/>
</dbReference>
<feature type="transmembrane region" description="Helical" evidence="8">
    <location>
        <begin position="80"/>
        <end position="100"/>
    </location>
</feature>
<dbReference type="AlphaFoldDB" id="A0A0G0ELS3"/>